<evidence type="ECO:0000313" key="3">
    <source>
        <dbReference type="Proteomes" id="UP000649768"/>
    </source>
</evidence>
<dbReference type="EMBL" id="JACYTP010000001">
    <property type="protein sequence ID" value="MBD8511578.1"/>
    <property type="molecule type" value="Genomic_DNA"/>
</dbReference>
<dbReference type="InterPro" id="IPR036188">
    <property type="entry name" value="FAD/NAD-bd_sf"/>
</dbReference>
<name>A0ABR9BGA8_9GAMM</name>
<dbReference type="Pfam" id="PF13454">
    <property type="entry name" value="NAD_binding_9"/>
    <property type="match status" value="1"/>
</dbReference>
<reference evidence="2 3" key="1">
    <citation type="submission" date="2020-09" db="EMBL/GenBank/DDBJ databases">
        <title>Photobacterium sp. CAU 1568 isolated from sand of Sido Beach.</title>
        <authorList>
            <person name="Kim W."/>
        </authorList>
    </citation>
    <scope>NUCLEOTIDE SEQUENCE [LARGE SCALE GENOMIC DNA]</scope>
    <source>
        <strain evidence="2 3">CAU 1568</strain>
    </source>
</reference>
<gene>
    <name evidence="2" type="ORF">IFO68_02520</name>
</gene>
<sequence>MNLGIIGGGAGCISVLMHLLELPHDIFTTVKVFSGDHNQIGYAYKASPEEFILNTRLDSLKQFNHVVDIYEWLSHAGYDYTKKDFIPRAIYGRYLKQVKDLMITTLESRGIAFEYYPEASAVNEYGDIVCQGIKHQVSATVVSIGFGGDLLNDVLFDKINAVPKGEKIEIYGSGLSAIDMILFVSAYRPDLTIDCFSLTGRFPRIRSDFTSGGPSLFDGVDIGNLTVDKIFSRFLSTLKNTQEREIVLNNQVTLSEELQYVSEHTPLWQEMIYNATSKYVDVYAQLAIDCKKRLHENRANIINTRAMFPHVNASKLVNLIDQGQLRMCKKPFDILTSGKYALMGFNSFESPEFISNSKLPKSFISGIEVDANCRVKDERNIYILGPMVNGCRFFTEATSLTVRDAELVVREIYRSEKGKNRVYTGCK</sequence>
<dbReference type="InterPro" id="IPR052189">
    <property type="entry name" value="L-asp_N-monooxygenase_NS-form"/>
</dbReference>
<evidence type="ECO:0000259" key="1">
    <source>
        <dbReference type="Pfam" id="PF13454"/>
    </source>
</evidence>
<evidence type="ECO:0000313" key="2">
    <source>
        <dbReference type="EMBL" id="MBD8511578.1"/>
    </source>
</evidence>
<dbReference type="SUPFAM" id="SSF51905">
    <property type="entry name" value="FAD/NAD(P)-binding domain"/>
    <property type="match status" value="1"/>
</dbReference>
<dbReference type="PANTHER" id="PTHR40254:SF1">
    <property type="entry name" value="BLR0577 PROTEIN"/>
    <property type="match status" value="1"/>
</dbReference>
<dbReference type="RefSeq" id="WP_192014342.1">
    <property type="nucleotide sequence ID" value="NZ_JACYTP010000001.1"/>
</dbReference>
<dbReference type="InterPro" id="IPR038732">
    <property type="entry name" value="HpyO/CreE_NAD-binding"/>
</dbReference>
<comment type="caution">
    <text evidence="2">The sequence shown here is derived from an EMBL/GenBank/DDBJ whole genome shotgun (WGS) entry which is preliminary data.</text>
</comment>
<dbReference type="PANTHER" id="PTHR40254">
    <property type="entry name" value="BLR0577 PROTEIN"/>
    <property type="match status" value="1"/>
</dbReference>
<feature type="domain" description="FAD-dependent urate hydroxylase HpyO/Asp monooxygenase CreE-like FAD/NAD(P)-binding" evidence="1">
    <location>
        <begin position="5"/>
        <end position="115"/>
    </location>
</feature>
<proteinExistence type="predicted"/>
<keyword evidence="3" id="KW-1185">Reference proteome</keyword>
<accession>A0ABR9BGA8</accession>
<protein>
    <submittedName>
        <fullName evidence="2">FAD/NAD(P)-binding protein</fullName>
    </submittedName>
</protein>
<organism evidence="2 3">
    <name type="scientific">Photobacterium arenosum</name>
    <dbReference type="NCBI Taxonomy" id="2774143"/>
    <lineage>
        <taxon>Bacteria</taxon>
        <taxon>Pseudomonadati</taxon>
        <taxon>Pseudomonadota</taxon>
        <taxon>Gammaproteobacteria</taxon>
        <taxon>Vibrionales</taxon>
        <taxon>Vibrionaceae</taxon>
        <taxon>Photobacterium</taxon>
    </lineage>
</organism>
<dbReference type="Proteomes" id="UP000649768">
    <property type="component" value="Unassembled WGS sequence"/>
</dbReference>